<feature type="coiled-coil region" evidence="1">
    <location>
        <begin position="194"/>
        <end position="242"/>
    </location>
</feature>
<keyword evidence="3" id="KW-1185">Reference proteome</keyword>
<gene>
    <name evidence="2" type="ORF">DN068_12060</name>
</gene>
<evidence type="ECO:0000313" key="3">
    <source>
        <dbReference type="Proteomes" id="UP000248745"/>
    </source>
</evidence>
<evidence type="ECO:0000313" key="2">
    <source>
        <dbReference type="EMBL" id="PZF72593.1"/>
    </source>
</evidence>
<accession>A0A2W2BXK8</accession>
<protein>
    <submittedName>
        <fullName evidence="2">Uncharacterized protein</fullName>
    </submittedName>
</protein>
<name>A0A2W2BXK8_9BACT</name>
<dbReference type="Proteomes" id="UP000248745">
    <property type="component" value="Unassembled WGS sequence"/>
</dbReference>
<dbReference type="EMBL" id="QKTW01000017">
    <property type="protein sequence ID" value="PZF72593.1"/>
    <property type="molecule type" value="Genomic_DNA"/>
</dbReference>
<organism evidence="2 3">
    <name type="scientific">Taibaiella soli</name>
    <dbReference type="NCBI Taxonomy" id="1649169"/>
    <lineage>
        <taxon>Bacteria</taxon>
        <taxon>Pseudomonadati</taxon>
        <taxon>Bacteroidota</taxon>
        <taxon>Chitinophagia</taxon>
        <taxon>Chitinophagales</taxon>
        <taxon>Chitinophagaceae</taxon>
        <taxon>Taibaiella</taxon>
    </lineage>
</organism>
<sequence length="646" mass="76087">MLDLKFGLDIGEKKHVYVSQEKCRQVYKRRKMPRKKHPTKQVTYMLPKGVREQIDAMIDGNGAYKDKELWKQKCYYICEYIATQNQMKSESQQEYVNIHQETMAKTVGVNNQGIARLLKQLVKASILEKDGIAIQAVVSQRGRQKVYIEEGKSYGYRFKAENPLETFEVQSHRQQYEKSNQSIKEIFSKYDRDLRSYNEVLKEIKIDTENLKEVIEEILKNKQKKKSQKENYESYLEEVEIKYRNNLLNSLKYYKGNNNQECKIYPFNGNIVPIKYEAETRTVSSYLTGEVDDENTADRSIDPNDEIYRTVSSYHVGEKDDQNNSDKTTAPVDQICRTVSSYQCKPRRFKIRSFMAKNRVKEKVLEPDETTIARCTKAVFTINEGYLFATRPVKDSRVYSAITNLNREFRSSIRLNGKKIVGIDIRNSQPLLACILIRHYWKEKQGELPEDVKRYQSRCEQGKFYDDFMGEIELPEDMRSMFKQDFFRKVFFSKVIEKGNVLKDMFIQKYPSCWEAITDVKGGLYCKDYGEFARMLQEVEAQIIYDVVNVGLLNQGIKAFNIFDSIYVTLKWESERAIGLINKIFQAFDLHPTLNVEYGEHFEENERKEIERHSQEFAKWEEQRKKDLAFKDMIRKSNPYGALTRS</sequence>
<proteinExistence type="predicted"/>
<comment type="caution">
    <text evidence="2">The sequence shown here is derived from an EMBL/GenBank/DDBJ whole genome shotgun (WGS) entry which is preliminary data.</text>
</comment>
<keyword evidence="1" id="KW-0175">Coiled coil</keyword>
<evidence type="ECO:0000256" key="1">
    <source>
        <dbReference type="SAM" id="Coils"/>
    </source>
</evidence>
<reference evidence="2 3" key="1">
    <citation type="submission" date="2018-06" db="EMBL/GenBank/DDBJ databases">
        <title>Mucibacter soli gen. nov., sp. nov., a new member of the family Chitinophagaceae producing mucin.</title>
        <authorList>
            <person name="Kim M.-K."/>
            <person name="Park S."/>
            <person name="Kim T.-S."/>
            <person name="Joung Y."/>
            <person name="Han J.-H."/>
            <person name="Kim S.B."/>
        </authorList>
    </citation>
    <scope>NUCLEOTIDE SEQUENCE [LARGE SCALE GENOMIC DNA]</scope>
    <source>
        <strain evidence="2 3">R1-15</strain>
    </source>
</reference>
<dbReference type="AlphaFoldDB" id="A0A2W2BXK8"/>